<sequence>MTDTILYLVFGNKREFQLELTYSVLSTAHFLRSQEIRIALACNPANRRPDLPVEHLVVSDAELNSWITQYKYAAKAYALGLGLERYGGSVALLDTDTVFTSNPRDLFRRVGPGRSLMQAEDGVLGDHACWRDLLDQLDGPVEGCDVSSKSRMMNSGVVALHESDKAAVPAALGLMSALHAIEPIFNIEQFAFTAALEQRGELAACDDVIWHYWGHQRRFAHAQLGALFPEFDKDTFIRHLDAPPPIGMPPTLARARARLLQLVRRCDGDYRFAYIASLCAVGERNNEWAHVTLDVLEAMEHLPAKVTTDFGRFRGERLDAHAWLSSAARQRWQAFWSAYGQGRSAMHAEIGS</sequence>
<dbReference type="InterPro" id="IPR029044">
    <property type="entry name" value="Nucleotide-diphossugar_trans"/>
</dbReference>
<dbReference type="OrthoDB" id="526332at2"/>
<dbReference type="RefSeq" id="WP_139208207.1">
    <property type="nucleotide sequence ID" value="NZ_CP067124.1"/>
</dbReference>
<proteinExistence type="predicted"/>
<reference evidence="1 2" key="1">
    <citation type="submission" date="2016-10" db="EMBL/GenBank/DDBJ databases">
        <authorList>
            <person name="de Groot N.N."/>
        </authorList>
    </citation>
    <scope>NUCLEOTIDE SEQUENCE [LARGE SCALE GENOMIC DNA]</scope>
    <source>
        <strain evidence="1 2">DSM 8512</strain>
    </source>
</reference>
<dbReference type="AlphaFoldDB" id="A0A1H8L2L2"/>
<organism evidence="1 2">
    <name type="scientific">Paracoccus alcaliphilus</name>
    <dbReference type="NCBI Taxonomy" id="34002"/>
    <lineage>
        <taxon>Bacteria</taxon>
        <taxon>Pseudomonadati</taxon>
        <taxon>Pseudomonadota</taxon>
        <taxon>Alphaproteobacteria</taxon>
        <taxon>Rhodobacterales</taxon>
        <taxon>Paracoccaceae</taxon>
        <taxon>Paracoccus</taxon>
    </lineage>
</organism>
<dbReference type="STRING" id="34002.SAMN04489859_102713"/>
<dbReference type="EMBL" id="FODE01000027">
    <property type="protein sequence ID" value="SEN99384.1"/>
    <property type="molecule type" value="Genomic_DNA"/>
</dbReference>
<name>A0A1H8L2L2_9RHOB</name>
<keyword evidence="2" id="KW-1185">Reference proteome</keyword>
<gene>
    <name evidence="1" type="ORF">SAMN04489859_102713</name>
</gene>
<evidence type="ECO:0000313" key="2">
    <source>
        <dbReference type="Proteomes" id="UP000199054"/>
    </source>
</evidence>
<dbReference type="Proteomes" id="UP000199054">
    <property type="component" value="Unassembled WGS sequence"/>
</dbReference>
<evidence type="ECO:0008006" key="3">
    <source>
        <dbReference type="Google" id="ProtNLM"/>
    </source>
</evidence>
<protein>
    <recommendedName>
        <fullName evidence="3">Glycosyl transferase family 8</fullName>
    </recommendedName>
</protein>
<dbReference type="SUPFAM" id="SSF53448">
    <property type="entry name" value="Nucleotide-diphospho-sugar transferases"/>
    <property type="match status" value="1"/>
</dbReference>
<accession>A0A1H8L2L2</accession>
<evidence type="ECO:0000313" key="1">
    <source>
        <dbReference type="EMBL" id="SEN99384.1"/>
    </source>
</evidence>